<proteinExistence type="predicted"/>
<protein>
    <submittedName>
        <fullName evidence="1">Mobile element protein</fullName>
    </submittedName>
</protein>
<organism evidence="1 2">
    <name type="scientific">Candidatus Enterovibrio escicola</name>
    <dbReference type="NCBI Taxonomy" id="1927127"/>
    <lineage>
        <taxon>Bacteria</taxon>
        <taxon>Pseudomonadati</taxon>
        <taxon>Pseudomonadota</taxon>
        <taxon>Gammaproteobacteria</taxon>
        <taxon>Vibrionales</taxon>
        <taxon>Vibrionaceae</taxon>
        <taxon>Enterovibrio</taxon>
    </lineage>
</organism>
<dbReference type="Proteomes" id="UP000219020">
    <property type="component" value="Unassembled WGS sequence"/>
</dbReference>
<dbReference type="RefSeq" id="WP_394349884.1">
    <property type="nucleotide sequence ID" value="NZ_RPGF01000010.1"/>
</dbReference>
<keyword evidence="2" id="KW-1185">Reference proteome</keyword>
<gene>
    <name evidence="1" type="ORF">BTN49_3132</name>
</gene>
<name>A0A2A5SZA4_9GAMM</name>
<dbReference type="AlphaFoldDB" id="A0A2A5SZA4"/>
<evidence type="ECO:0000313" key="2">
    <source>
        <dbReference type="Proteomes" id="UP000219020"/>
    </source>
</evidence>
<sequence>MIFWYKQLLNPKLALRNYNVQVSETLANVKAMNTVIRPGMPVRQQTK</sequence>
<dbReference type="EMBL" id="NBYY01000036">
    <property type="protein sequence ID" value="PCS21244.1"/>
    <property type="molecule type" value="Genomic_DNA"/>
</dbReference>
<accession>A0A2A5SZA4</accession>
<comment type="caution">
    <text evidence="1">The sequence shown here is derived from an EMBL/GenBank/DDBJ whole genome shotgun (WGS) entry which is preliminary data.</text>
</comment>
<reference evidence="2" key="1">
    <citation type="submission" date="2017-04" db="EMBL/GenBank/DDBJ databases">
        <title>Genome evolution of the luminous symbionts of deep sea anglerfish.</title>
        <authorList>
            <person name="Hendry T.A."/>
        </authorList>
    </citation>
    <scope>NUCLEOTIDE SEQUENCE [LARGE SCALE GENOMIC DNA]</scope>
</reference>
<evidence type="ECO:0000313" key="1">
    <source>
        <dbReference type="EMBL" id="PCS21244.1"/>
    </source>
</evidence>